<evidence type="ECO:0000313" key="3">
    <source>
        <dbReference type="EMBL" id="ACD94989.1"/>
    </source>
</evidence>
<dbReference type="RefSeq" id="WP_012469337.1">
    <property type="nucleotide sequence ID" value="NC_010814.1"/>
</dbReference>
<dbReference type="KEGG" id="glo:Glov_1267"/>
<dbReference type="GO" id="GO:0009279">
    <property type="term" value="C:cell outer membrane"/>
    <property type="evidence" value="ECO:0007669"/>
    <property type="project" value="InterPro"/>
</dbReference>
<accession>B3E7K7</accession>
<dbReference type="GO" id="GO:0005507">
    <property type="term" value="F:copper ion binding"/>
    <property type="evidence" value="ECO:0007669"/>
    <property type="project" value="InterPro"/>
</dbReference>
<dbReference type="EMBL" id="CP001089">
    <property type="protein sequence ID" value="ACD94989.1"/>
    <property type="molecule type" value="Genomic_DNA"/>
</dbReference>
<dbReference type="eggNOG" id="COG3667">
    <property type="taxonomic scope" value="Bacteria"/>
</dbReference>
<dbReference type="InterPro" id="IPR036709">
    <property type="entry name" value="Autotransporte_beta_dom_sf"/>
</dbReference>
<dbReference type="InterPro" id="IPR007939">
    <property type="entry name" value="Cu-R_B_prcur"/>
</dbReference>
<dbReference type="STRING" id="398767.Glov_1267"/>
<feature type="region of interest" description="Disordered" evidence="1">
    <location>
        <begin position="35"/>
        <end position="81"/>
    </location>
</feature>
<gene>
    <name evidence="3" type="ordered locus">Glov_1267</name>
</gene>
<name>B3E7K7_TRIL1</name>
<dbReference type="HOGENOM" id="CLU_042913_0_0_7"/>
<protein>
    <submittedName>
        <fullName evidence="3">Copper resistance B</fullName>
    </submittedName>
</protein>
<dbReference type="Proteomes" id="UP000002420">
    <property type="component" value="Chromosome"/>
</dbReference>
<dbReference type="Pfam" id="PF05275">
    <property type="entry name" value="CopB"/>
    <property type="match status" value="1"/>
</dbReference>
<keyword evidence="2" id="KW-0732">Signal</keyword>
<feature type="signal peptide" evidence="2">
    <location>
        <begin position="1"/>
        <end position="32"/>
    </location>
</feature>
<evidence type="ECO:0000256" key="2">
    <source>
        <dbReference type="SAM" id="SignalP"/>
    </source>
</evidence>
<dbReference type="AlphaFoldDB" id="B3E7K7"/>
<proteinExistence type="predicted"/>
<dbReference type="GO" id="GO:0006878">
    <property type="term" value="P:intracellular copper ion homeostasis"/>
    <property type="evidence" value="ECO:0007669"/>
    <property type="project" value="InterPro"/>
</dbReference>
<evidence type="ECO:0000313" key="4">
    <source>
        <dbReference type="Proteomes" id="UP000002420"/>
    </source>
</evidence>
<dbReference type="SUPFAM" id="SSF103515">
    <property type="entry name" value="Autotransporter"/>
    <property type="match status" value="1"/>
</dbReference>
<reference evidence="3 4" key="1">
    <citation type="submission" date="2008-05" db="EMBL/GenBank/DDBJ databases">
        <title>Complete sequence of chromosome of Geobacter lovleyi SZ.</title>
        <authorList>
            <consortium name="US DOE Joint Genome Institute"/>
            <person name="Lucas S."/>
            <person name="Copeland A."/>
            <person name="Lapidus A."/>
            <person name="Glavina del Rio T."/>
            <person name="Dalin E."/>
            <person name="Tice H."/>
            <person name="Bruce D."/>
            <person name="Goodwin L."/>
            <person name="Pitluck S."/>
            <person name="Chertkov O."/>
            <person name="Meincke L."/>
            <person name="Brettin T."/>
            <person name="Detter J.C."/>
            <person name="Han C."/>
            <person name="Tapia R."/>
            <person name="Kuske C.R."/>
            <person name="Schmutz J."/>
            <person name="Larimer F."/>
            <person name="Land M."/>
            <person name="Hauser L."/>
            <person name="Kyrpides N."/>
            <person name="Mikhailova N."/>
            <person name="Sung Y."/>
            <person name="Fletcher K.E."/>
            <person name="Ritalahti K.M."/>
            <person name="Loeffler F.E."/>
            <person name="Richardson P."/>
        </authorList>
    </citation>
    <scope>NUCLEOTIDE SEQUENCE [LARGE SCALE GENOMIC DNA]</scope>
    <source>
        <strain evidence="4">ATCC BAA-1151 / DSM 17278 / SZ</strain>
    </source>
</reference>
<organism evidence="3 4">
    <name type="scientific">Trichlorobacter lovleyi (strain ATCC BAA-1151 / DSM 17278 / SZ)</name>
    <name type="common">Geobacter lovleyi</name>
    <dbReference type="NCBI Taxonomy" id="398767"/>
    <lineage>
        <taxon>Bacteria</taxon>
        <taxon>Pseudomonadati</taxon>
        <taxon>Thermodesulfobacteriota</taxon>
        <taxon>Desulfuromonadia</taxon>
        <taxon>Geobacterales</taxon>
        <taxon>Geobacteraceae</taxon>
        <taxon>Trichlorobacter</taxon>
    </lineage>
</organism>
<feature type="chain" id="PRO_5002787594" evidence="2">
    <location>
        <begin position="33"/>
        <end position="303"/>
    </location>
</feature>
<keyword evidence="4" id="KW-1185">Reference proteome</keyword>
<sequence>MITYLQQVIRFAVRHGLLACCCSFGLAGVAWSQQGEGTPHDGHAGHGTEIGQVSPAAEPADSVHDRHGVQQPEQARDPAAYSDGYGFGPLPRMQMSDQHAFGALVANRLEGQWHANGPPELVYDLQAWYGGSYDRLLLKAEGAVKQGRLDEAHTEAYWSHAVSPYWDALLGLRYDSGEKPGQGWLACGLQGLAPYWVELKVNLYLGHTGQLAARLEAEYELLLTQRLILQPRLEATLYSKRDEQRETGSGLSEVTAGLRLRYEFSREYAPYLGVEWYLPVGESRHISGKADETRLVAGLRLRF</sequence>
<evidence type="ECO:0000256" key="1">
    <source>
        <dbReference type="SAM" id="MobiDB-lite"/>
    </source>
</evidence>